<dbReference type="Gene3D" id="3.40.30.10">
    <property type="entry name" value="Glutaredoxin"/>
    <property type="match status" value="1"/>
</dbReference>
<dbReference type="PROSITE" id="PS51352">
    <property type="entry name" value="THIOREDOXIN_2"/>
    <property type="match status" value="1"/>
</dbReference>
<dbReference type="InterPro" id="IPR036249">
    <property type="entry name" value="Thioredoxin-like_sf"/>
</dbReference>
<evidence type="ECO:0000313" key="2">
    <source>
        <dbReference type="EMBL" id="WVN90482.1"/>
    </source>
</evidence>
<dbReference type="PANTHER" id="PTHR10438">
    <property type="entry name" value="THIOREDOXIN"/>
    <property type="match status" value="1"/>
</dbReference>
<accession>A0AAJ8M487</accession>
<dbReference type="InterPro" id="IPR017937">
    <property type="entry name" value="Thioredoxin_CS"/>
</dbReference>
<evidence type="ECO:0000259" key="1">
    <source>
        <dbReference type="PROSITE" id="PS51352"/>
    </source>
</evidence>
<dbReference type="CDD" id="cd02947">
    <property type="entry name" value="TRX_family"/>
    <property type="match status" value="1"/>
</dbReference>
<dbReference type="Proteomes" id="UP000094043">
    <property type="component" value="Chromosome 7"/>
</dbReference>
<dbReference type="InterPro" id="IPR050620">
    <property type="entry name" value="Thioredoxin_H-type-like"/>
</dbReference>
<dbReference type="GeneID" id="91089927"/>
<dbReference type="KEGG" id="cdep:91089927"/>
<dbReference type="PROSITE" id="PS00194">
    <property type="entry name" value="THIOREDOXIN_1"/>
    <property type="match status" value="1"/>
</dbReference>
<feature type="domain" description="Thioredoxin" evidence="1">
    <location>
        <begin position="56"/>
        <end position="165"/>
    </location>
</feature>
<sequence>MSLHVARNGRLATGTIYPSALDGILPSIPHGVWVQFLCLMVEILGIQECWMGVGRRSPHSKVPQFVLAPWRDWEILVGGSQVVIAEFWAEWCLPCKRISPIFAEYEERFPQLRFVRVDFDEHDEIAHEAKIKEMPIFIAYKDGKLIDSVVGVVPQKLEYLLKDVS</sequence>
<dbReference type="EMBL" id="CP143790">
    <property type="protein sequence ID" value="WVN90482.1"/>
    <property type="molecule type" value="Genomic_DNA"/>
</dbReference>
<name>A0AAJ8M487_9TREE</name>
<dbReference type="SUPFAM" id="SSF52833">
    <property type="entry name" value="Thioredoxin-like"/>
    <property type="match status" value="1"/>
</dbReference>
<organism evidence="2 3">
    <name type="scientific">Cryptococcus depauperatus CBS 7841</name>
    <dbReference type="NCBI Taxonomy" id="1295531"/>
    <lineage>
        <taxon>Eukaryota</taxon>
        <taxon>Fungi</taxon>
        <taxon>Dikarya</taxon>
        <taxon>Basidiomycota</taxon>
        <taxon>Agaricomycotina</taxon>
        <taxon>Tremellomycetes</taxon>
        <taxon>Tremellales</taxon>
        <taxon>Cryptococcaceae</taxon>
        <taxon>Cryptococcus</taxon>
    </lineage>
</organism>
<evidence type="ECO:0000313" key="3">
    <source>
        <dbReference type="Proteomes" id="UP000094043"/>
    </source>
</evidence>
<dbReference type="InterPro" id="IPR013766">
    <property type="entry name" value="Thioredoxin_domain"/>
</dbReference>
<dbReference type="PANTHER" id="PTHR10438:SF469">
    <property type="entry name" value="THIOREDOXIN"/>
    <property type="match status" value="1"/>
</dbReference>
<reference evidence="2" key="3">
    <citation type="submission" date="2024-01" db="EMBL/GenBank/DDBJ databases">
        <authorList>
            <person name="Coelho M.A."/>
            <person name="David-Palma M."/>
            <person name="Shea T."/>
            <person name="Sun S."/>
            <person name="Cuomo C.A."/>
            <person name="Heitman J."/>
        </authorList>
    </citation>
    <scope>NUCLEOTIDE SEQUENCE</scope>
    <source>
        <strain evidence="2">CBS 7841</strain>
    </source>
</reference>
<dbReference type="RefSeq" id="XP_066071182.1">
    <property type="nucleotide sequence ID" value="XM_066215085.1"/>
</dbReference>
<reference evidence="2" key="1">
    <citation type="submission" date="2016-06" db="EMBL/GenBank/DDBJ databases">
        <authorList>
            <person name="Cuomo C."/>
            <person name="Litvintseva A."/>
            <person name="Heitman J."/>
            <person name="Chen Y."/>
            <person name="Sun S."/>
            <person name="Springer D."/>
            <person name="Dromer F."/>
            <person name="Young S."/>
            <person name="Zeng Q."/>
            <person name="Chapman S."/>
            <person name="Gujja S."/>
            <person name="Saif S."/>
            <person name="Birren B."/>
        </authorList>
    </citation>
    <scope>NUCLEOTIDE SEQUENCE</scope>
    <source>
        <strain evidence="2">CBS 7841</strain>
    </source>
</reference>
<proteinExistence type="predicted"/>
<keyword evidence="3" id="KW-1185">Reference proteome</keyword>
<protein>
    <submittedName>
        <fullName evidence="2">Thioredoxin</fullName>
    </submittedName>
</protein>
<gene>
    <name evidence="2" type="ORF">L203_105718</name>
</gene>
<reference evidence="2" key="2">
    <citation type="journal article" date="2022" name="Elife">
        <title>Obligate sexual reproduction of a homothallic fungus closely related to the Cryptococcus pathogenic species complex.</title>
        <authorList>
            <person name="Passer A.R."/>
            <person name="Clancey S.A."/>
            <person name="Shea T."/>
            <person name="David-Palma M."/>
            <person name="Averette A.F."/>
            <person name="Boekhout T."/>
            <person name="Porcel B.M."/>
            <person name="Nowrousian M."/>
            <person name="Cuomo C.A."/>
            <person name="Sun S."/>
            <person name="Heitman J."/>
            <person name="Coelho M.A."/>
        </authorList>
    </citation>
    <scope>NUCLEOTIDE SEQUENCE</scope>
    <source>
        <strain evidence="2">CBS 7841</strain>
    </source>
</reference>
<dbReference type="Pfam" id="PF00085">
    <property type="entry name" value="Thioredoxin"/>
    <property type="match status" value="1"/>
</dbReference>
<dbReference type="AlphaFoldDB" id="A0AAJ8M487"/>